<dbReference type="GO" id="GO:0004643">
    <property type="term" value="F:phosphoribosylaminoimidazolecarboxamide formyltransferase activity"/>
    <property type="evidence" value="ECO:0007669"/>
    <property type="project" value="UniProtKB-UniRule"/>
</dbReference>
<comment type="pathway">
    <text evidence="1 10">Purine metabolism; IMP biosynthesis via de novo pathway; IMP from 5-formamido-1-(5-phospho-D-ribosyl)imidazole-4-carboxamide: step 1/1.</text>
</comment>
<dbReference type="EC" id="2.1.2.3" evidence="10"/>
<keyword evidence="5 10" id="KW-0658">Purine biosynthesis</keyword>
<dbReference type="Gene3D" id="3.40.140.20">
    <property type="match status" value="2"/>
</dbReference>
<sequence length="511" mass="56032">MMKRVLISVFDKSDVVDFAKELVELGWEIISTGGTSAKFKEAGISVMDISDLTKFPECFDGRVKTLHPNVEGGILAIRDNENHKKQMHDLGIEPIDIVVCNLYPFKQTILNAEASHEEIIENIDIGGPTMLRAAAKNYKFVSVITDPADYKKVISELKESGETRAATKEYLAAKVFEHTAHYDALISGYFNSKLKISDPQTLTLTFEKKQDLRYGENPHQKATFYSQIKGTEGTLTAAKKIHGKELSYNNIGDTDGALETLKEFEEPTIVAAKHANPCGIGSADSISEAFRKAYDADPVSIFGGIVASNREIDKATAEIMSSIFLEVIVAPSYSIEAIKILTKKKNLRLLELANISKSDYSAMKGKTVLGGFLIQEMDQKLLGGELKIVTDRQPSEKEMEDLMFAWKTVKHAKSNGIAIAKDKTTCGVGPGQVSRIWALENAIRQGADRIQGSVLASDAFFPFADSVEAAHAAGITAIIQPGGSIRDQESIDLANKYGIAMVFTGMRHFKH</sequence>
<keyword evidence="13" id="KW-1185">Reference proteome</keyword>
<dbReference type="PANTHER" id="PTHR11692">
    <property type="entry name" value="BIFUNCTIONAL PURINE BIOSYNTHESIS PROTEIN PURH"/>
    <property type="match status" value="1"/>
</dbReference>
<evidence type="ECO:0000313" key="12">
    <source>
        <dbReference type="EMBL" id="RUT79295.1"/>
    </source>
</evidence>
<evidence type="ECO:0000256" key="1">
    <source>
        <dbReference type="ARBA" id="ARBA00004844"/>
    </source>
</evidence>
<evidence type="ECO:0000256" key="2">
    <source>
        <dbReference type="ARBA" id="ARBA00004954"/>
    </source>
</evidence>
<dbReference type="NCBIfam" id="TIGR00355">
    <property type="entry name" value="purH"/>
    <property type="match status" value="1"/>
</dbReference>
<dbReference type="HAMAP" id="MF_00139">
    <property type="entry name" value="PurH"/>
    <property type="match status" value="1"/>
</dbReference>
<dbReference type="PANTHER" id="PTHR11692:SF0">
    <property type="entry name" value="BIFUNCTIONAL PURINE BIOSYNTHESIS PROTEIN ATIC"/>
    <property type="match status" value="1"/>
</dbReference>
<keyword evidence="7 10" id="KW-0511">Multifunctional enzyme</keyword>
<dbReference type="FunFam" id="3.40.50.1380:FF:000001">
    <property type="entry name" value="Bifunctional purine biosynthesis protein PurH"/>
    <property type="match status" value="1"/>
</dbReference>
<dbReference type="FunFam" id="3.40.140.20:FF:000001">
    <property type="entry name" value="Bifunctional purine biosynthesis protein PurH"/>
    <property type="match status" value="1"/>
</dbReference>
<dbReference type="GO" id="GO:0003937">
    <property type="term" value="F:IMP cyclohydrolase activity"/>
    <property type="evidence" value="ECO:0007669"/>
    <property type="project" value="UniProtKB-UniRule"/>
</dbReference>
<evidence type="ECO:0000256" key="6">
    <source>
        <dbReference type="ARBA" id="ARBA00022801"/>
    </source>
</evidence>
<dbReference type="OrthoDB" id="9802065at2"/>
<dbReference type="InterPro" id="IPR024051">
    <property type="entry name" value="AICAR_Tfase_dup_dom_sf"/>
</dbReference>
<protein>
    <recommendedName>
        <fullName evidence="10">Bifunctional purine biosynthesis protein PurH</fullName>
    </recommendedName>
    <domain>
        <recommendedName>
            <fullName evidence="10">Phosphoribosylaminoimidazolecarboxamide formyltransferase</fullName>
            <ecNumber evidence="10">2.1.2.3</ecNumber>
        </recommendedName>
        <alternativeName>
            <fullName evidence="10">AICAR transformylase</fullName>
        </alternativeName>
    </domain>
    <domain>
        <recommendedName>
            <fullName evidence="10">IMP cyclohydrolase</fullName>
            <ecNumber evidence="10">3.5.4.10</ecNumber>
        </recommendedName>
        <alternativeName>
            <fullName evidence="10">ATIC</fullName>
        </alternativeName>
        <alternativeName>
            <fullName evidence="10">IMP synthase</fullName>
        </alternativeName>
        <alternativeName>
            <fullName evidence="10">Inosinicase</fullName>
        </alternativeName>
    </domain>
</protein>
<dbReference type="EMBL" id="RJJX01000003">
    <property type="protein sequence ID" value="RUT79295.1"/>
    <property type="molecule type" value="Genomic_DNA"/>
</dbReference>
<comment type="pathway">
    <text evidence="2 10">Purine metabolism; IMP biosynthesis via de novo pathway; 5-formamido-1-(5-phospho-D-ribosyl)imidazole-4-carboxamide from 5-amino-1-(5-phospho-D-ribosyl)imidazole-4-carboxamide (10-formyl THF route): step 1/1.</text>
</comment>
<evidence type="ECO:0000256" key="3">
    <source>
        <dbReference type="ARBA" id="ARBA00007667"/>
    </source>
</evidence>
<dbReference type="CDD" id="cd01421">
    <property type="entry name" value="IMPCH"/>
    <property type="match status" value="1"/>
</dbReference>
<dbReference type="SMART" id="SM00851">
    <property type="entry name" value="MGS"/>
    <property type="match status" value="1"/>
</dbReference>
<dbReference type="InterPro" id="IPR016193">
    <property type="entry name" value="Cytidine_deaminase-like"/>
</dbReference>
<dbReference type="InterPro" id="IPR011607">
    <property type="entry name" value="MGS-like_dom"/>
</dbReference>
<comment type="similarity">
    <text evidence="3 10">Belongs to the PurH family.</text>
</comment>
<dbReference type="SUPFAM" id="SSF53927">
    <property type="entry name" value="Cytidine deaminase-like"/>
    <property type="match status" value="1"/>
</dbReference>
<dbReference type="Proteomes" id="UP000282985">
    <property type="component" value="Unassembled WGS sequence"/>
</dbReference>
<evidence type="ECO:0000256" key="10">
    <source>
        <dbReference type="HAMAP-Rule" id="MF_00139"/>
    </source>
</evidence>
<proteinExistence type="inferred from homology"/>
<dbReference type="GO" id="GO:0005829">
    <property type="term" value="C:cytosol"/>
    <property type="evidence" value="ECO:0007669"/>
    <property type="project" value="TreeGrafter"/>
</dbReference>
<accession>A0A434AXL2</accession>
<evidence type="ECO:0000259" key="11">
    <source>
        <dbReference type="PROSITE" id="PS51855"/>
    </source>
</evidence>
<dbReference type="SUPFAM" id="SSF52335">
    <property type="entry name" value="Methylglyoxal synthase-like"/>
    <property type="match status" value="1"/>
</dbReference>
<dbReference type="InterPro" id="IPR002695">
    <property type="entry name" value="PurH-like"/>
</dbReference>
<comment type="domain">
    <text evidence="10">The IMP cyclohydrolase activity resides in the N-terminal region.</text>
</comment>
<evidence type="ECO:0000256" key="9">
    <source>
        <dbReference type="ARBA" id="ARBA00050687"/>
    </source>
</evidence>
<dbReference type="NCBIfam" id="NF002049">
    <property type="entry name" value="PRK00881.1"/>
    <property type="match status" value="1"/>
</dbReference>
<dbReference type="SMART" id="SM00798">
    <property type="entry name" value="AICARFT_IMPCHas"/>
    <property type="match status" value="1"/>
</dbReference>
<dbReference type="Pfam" id="PF01808">
    <property type="entry name" value="AICARFT_IMPCHas"/>
    <property type="match status" value="1"/>
</dbReference>
<evidence type="ECO:0000256" key="4">
    <source>
        <dbReference type="ARBA" id="ARBA00022679"/>
    </source>
</evidence>
<evidence type="ECO:0000256" key="8">
    <source>
        <dbReference type="ARBA" id="ARBA00050488"/>
    </source>
</evidence>
<dbReference type="UniPathway" id="UPA00074">
    <property type="reaction ID" value="UER00133"/>
</dbReference>
<evidence type="ECO:0000256" key="5">
    <source>
        <dbReference type="ARBA" id="ARBA00022755"/>
    </source>
</evidence>
<dbReference type="PROSITE" id="PS51855">
    <property type="entry name" value="MGS"/>
    <property type="match status" value="1"/>
</dbReference>
<dbReference type="EC" id="3.5.4.10" evidence="10"/>
<dbReference type="GO" id="GO:0006189">
    <property type="term" value="P:'de novo' IMP biosynthetic process"/>
    <property type="evidence" value="ECO:0007669"/>
    <property type="project" value="UniProtKB-UniRule"/>
</dbReference>
<feature type="domain" description="MGS-like" evidence="11">
    <location>
        <begin position="1"/>
        <end position="145"/>
    </location>
</feature>
<dbReference type="Gene3D" id="3.40.50.1380">
    <property type="entry name" value="Methylglyoxal synthase-like domain"/>
    <property type="match status" value="1"/>
</dbReference>
<dbReference type="PIRSF" id="PIRSF000414">
    <property type="entry name" value="AICARFT_IMPCHas"/>
    <property type="match status" value="1"/>
</dbReference>
<comment type="catalytic activity">
    <reaction evidence="8 10">
        <text>(6R)-10-formyltetrahydrofolate + 5-amino-1-(5-phospho-beta-D-ribosyl)imidazole-4-carboxamide = 5-formamido-1-(5-phospho-D-ribosyl)imidazole-4-carboxamide + (6S)-5,6,7,8-tetrahydrofolate</text>
        <dbReference type="Rhea" id="RHEA:22192"/>
        <dbReference type="ChEBI" id="CHEBI:57453"/>
        <dbReference type="ChEBI" id="CHEBI:58467"/>
        <dbReference type="ChEBI" id="CHEBI:58475"/>
        <dbReference type="ChEBI" id="CHEBI:195366"/>
        <dbReference type="EC" id="2.1.2.3"/>
    </reaction>
</comment>
<dbReference type="Pfam" id="PF02142">
    <property type="entry name" value="MGS"/>
    <property type="match status" value="1"/>
</dbReference>
<keyword evidence="6 10" id="KW-0378">Hydrolase</keyword>
<gene>
    <name evidence="10 12" type="primary">purH</name>
    <name evidence="12" type="ORF">DLK05_03480</name>
</gene>
<reference evidence="12 13" key="1">
    <citation type="submission" date="2018-11" db="EMBL/GenBank/DDBJ databases">
        <title>Parancylomarina longa gen. nov., sp. nov., isolated from sediments of southern Okinawa.</title>
        <authorList>
            <person name="Fu T."/>
        </authorList>
    </citation>
    <scope>NUCLEOTIDE SEQUENCE [LARGE SCALE GENOMIC DNA]</scope>
    <source>
        <strain evidence="12 13">T3-2 S1-C</strain>
    </source>
</reference>
<comment type="caution">
    <text evidence="12">The sequence shown here is derived from an EMBL/GenBank/DDBJ whole genome shotgun (WGS) entry which is preliminary data.</text>
</comment>
<keyword evidence="4 10" id="KW-0808">Transferase</keyword>
<dbReference type="FunFam" id="3.40.140.20:FF:000002">
    <property type="entry name" value="Bifunctional purine biosynthesis protein PurH"/>
    <property type="match status" value="1"/>
</dbReference>
<evidence type="ECO:0000313" key="13">
    <source>
        <dbReference type="Proteomes" id="UP000282985"/>
    </source>
</evidence>
<dbReference type="InterPro" id="IPR036914">
    <property type="entry name" value="MGS-like_dom_sf"/>
</dbReference>
<organism evidence="12 13">
    <name type="scientific">Ancylomarina longa</name>
    <dbReference type="NCBI Taxonomy" id="2487017"/>
    <lineage>
        <taxon>Bacteria</taxon>
        <taxon>Pseudomonadati</taxon>
        <taxon>Bacteroidota</taxon>
        <taxon>Bacteroidia</taxon>
        <taxon>Marinilabiliales</taxon>
        <taxon>Marinifilaceae</taxon>
        <taxon>Ancylomarina</taxon>
    </lineage>
</organism>
<evidence type="ECO:0000256" key="7">
    <source>
        <dbReference type="ARBA" id="ARBA00023268"/>
    </source>
</evidence>
<comment type="catalytic activity">
    <reaction evidence="9 10">
        <text>IMP + H2O = 5-formamido-1-(5-phospho-D-ribosyl)imidazole-4-carboxamide</text>
        <dbReference type="Rhea" id="RHEA:18445"/>
        <dbReference type="ChEBI" id="CHEBI:15377"/>
        <dbReference type="ChEBI" id="CHEBI:58053"/>
        <dbReference type="ChEBI" id="CHEBI:58467"/>
        <dbReference type="EC" id="3.5.4.10"/>
    </reaction>
</comment>
<name>A0A434AXL2_9BACT</name>
<dbReference type="AlphaFoldDB" id="A0A434AXL2"/>